<evidence type="ECO:0000313" key="2">
    <source>
        <dbReference type="EnsemblMetazoa" id="G2181.1:cds"/>
    </source>
</evidence>
<evidence type="ECO:0000313" key="3">
    <source>
        <dbReference type="Proteomes" id="UP000005408"/>
    </source>
</evidence>
<keyword evidence="1" id="KW-0812">Transmembrane</keyword>
<dbReference type="PANTHER" id="PTHR45902">
    <property type="entry name" value="LATROPHILIN RECEPTOR-LIKE PROTEIN A"/>
    <property type="match status" value="1"/>
</dbReference>
<dbReference type="AlphaFoldDB" id="A0A8W8JZT2"/>
<feature type="transmembrane region" description="Helical" evidence="1">
    <location>
        <begin position="455"/>
        <end position="475"/>
    </location>
</feature>
<accession>A0A8W8JZT2</accession>
<keyword evidence="1" id="KW-1133">Transmembrane helix</keyword>
<feature type="transmembrane region" description="Helical" evidence="1">
    <location>
        <begin position="487"/>
        <end position="507"/>
    </location>
</feature>
<keyword evidence="1" id="KW-0472">Membrane</keyword>
<protein>
    <recommendedName>
        <fullName evidence="4">G-protein coupled receptors family 2 profile 2 domain-containing protein</fullName>
    </recommendedName>
</protein>
<dbReference type="Gene3D" id="1.20.1070.10">
    <property type="entry name" value="Rhodopsin 7-helix transmembrane proteins"/>
    <property type="match status" value="1"/>
</dbReference>
<reference evidence="2" key="1">
    <citation type="submission" date="2022-08" db="UniProtKB">
        <authorList>
            <consortium name="EnsemblMetazoa"/>
        </authorList>
    </citation>
    <scope>IDENTIFICATION</scope>
    <source>
        <strain evidence="2">05x7-T-G4-1.051#20</strain>
    </source>
</reference>
<feature type="transmembrane region" description="Helical" evidence="1">
    <location>
        <begin position="421"/>
        <end position="443"/>
    </location>
</feature>
<dbReference type="EnsemblMetazoa" id="G2181.1">
    <property type="protein sequence ID" value="G2181.1:cds"/>
    <property type="gene ID" value="G2181"/>
</dbReference>
<keyword evidence="3" id="KW-1185">Reference proteome</keyword>
<dbReference type="PANTHER" id="PTHR45902:SF1">
    <property type="entry name" value="LATROPHILIN RECEPTOR-LIKE PROTEIN A"/>
    <property type="match status" value="1"/>
</dbReference>
<organism evidence="2 3">
    <name type="scientific">Magallana gigas</name>
    <name type="common">Pacific oyster</name>
    <name type="synonym">Crassostrea gigas</name>
    <dbReference type="NCBI Taxonomy" id="29159"/>
    <lineage>
        <taxon>Eukaryota</taxon>
        <taxon>Metazoa</taxon>
        <taxon>Spiralia</taxon>
        <taxon>Lophotrochozoa</taxon>
        <taxon>Mollusca</taxon>
        <taxon>Bivalvia</taxon>
        <taxon>Autobranchia</taxon>
        <taxon>Pteriomorphia</taxon>
        <taxon>Ostreida</taxon>
        <taxon>Ostreoidea</taxon>
        <taxon>Ostreidae</taxon>
        <taxon>Magallana</taxon>
    </lineage>
</organism>
<evidence type="ECO:0000256" key="1">
    <source>
        <dbReference type="SAM" id="Phobius"/>
    </source>
</evidence>
<proteinExistence type="predicted"/>
<evidence type="ECO:0008006" key="4">
    <source>
        <dbReference type="Google" id="ProtNLM"/>
    </source>
</evidence>
<sequence>YSTTYLVESCEVTDRWTINICNETGFVKSVSESARFMCESIYGNLIAKSLNFIYRNQICDLCNSDVFEEPISGCIISDKDASNADQYNCKNGNLEEQTYPFKNTYCELCNSAHVCSKRHFCEMDLNECTGFGCLNSKGRPSYRELFGTSDTSKERPVSRGMECSRSEFKDTYTNKCRRLLCSRGKLLMNDTCSYFVPYAREVHYTLALRVLMYSNSTQTNLRSVEDNLQEILQQEITEGDIHIEDKYVYSNLSCTDFLGLSSPDIFLIYIGIKVQNNQFPINRNRLEIHLLGLTNSTVKFEGVFLELQQSLEARFLPILDHQERINPFRCLLKNISSSSKYTYNINNLLVCPQIELEQDEYILSEDKSSISVKLVDHKYNMNEFAIGNNGRIRICAESYKRNMDEFSLLGQRSNVEIGLTVVTYLCTILSLLCLLATIFVYCFLPDLRTVPGINIMCYAFSLFLAQLFFIIRSYITDIIACAWIGGFTHYFWITVFTCTNICCFQMFRLFVKNALTHGGVCADRKIIFRN</sequence>
<name>A0A8W8JZT2_MAGGI</name>
<dbReference type="InterPro" id="IPR053231">
    <property type="entry name" value="GPCR_LN-TM7"/>
</dbReference>
<dbReference type="Proteomes" id="UP000005408">
    <property type="component" value="Unassembled WGS sequence"/>
</dbReference>